<dbReference type="RefSeq" id="WP_118651018.1">
    <property type="nucleotide sequence ID" value="NZ_JACOOW010000008.1"/>
</dbReference>
<reference evidence="1 2" key="1">
    <citation type="submission" date="2020-08" db="EMBL/GenBank/DDBJ databases">
        <title>Genome public.</title>
        <authorList>
            <person name="Liu C."/>
            <person name="Sun Q."/>
        </authorList>
    </citation>
    <scope>NUCLEOTIDE SEQUENCE [LARGE SCALE GENOMIC DNA]</scope>
    <source>
        <strain evidence="1 2">BX14</strain>
    </source>
</reference>
<gene>
    <name evidence="1" type="ORF">H8S19_07470</name>
</gene>
<keyword evidence="2" id="KW-1185">Reference proteome</keyword>
<accession>A0AAW3X3Y9</accession>
<evidence type="ECO:0000313" key="2">
    <source>
        <dbReference type="Proteomes" id="UP000653904"/>
    </source>
</evidence>
<protein>
    <submittedName>
        <fullName evidence="1">Uncharacterized protein</fullName>
    </submittedName>
</protein>
<evidence type="ECO:0000313" key="1">
    <source>
        <dbReference type="EMBL" id="MBC5656904.1"/>
    </source>
</evidence>
<name>A0AAW3X3Y9_9CLOT</name>
<proteinExistence type="predicted"/>
<organism evidence="1 2">
    <name type="scientific">Clostridium segne</name>
    <dbReference type="NCBI Taxonomy" id="2763038"/>
    <lineage>
        <taxon>Bacteria</taxon>
        <taxon>Bacillati</taxon>
        <taxon>Bacillota</taxon>
        <taxon>Clostridia</taxon>
        <taxon>Eubacteriales</taxon>
        <taxon>Clostridiaceae</taxon>
        <taxon>Clostridium</taxon>
    </lineage>
</organism>
<comment type="caution">
    <text evidence="1">The sequence shown here is derived from an EMBL/GenBank/DDBJ whole genome shotgun (WGS) entry which is preliminary data.</text>
</comment>
<dbReference type="AlphaFoldDB" id="A0AAW3X3Y9"/>
<dbReference type="EMBL" id="JACOOW010000008">
    <property type="protein sequence ID" value="MBC5656904.1"/>
    <property type="molecule type" value="Genomic_DNA"/>
</dbReference>
<sequence length="72" mass="8587">MMVKIGLEFDIPETMLWVYLREVNSEKNQYPFEYTLEHELRAAIREHGFKLMEEQRRKDAEQAAGERANNGK</sequence>
<dbReference type="Proteomes" id="UP000653904">
    <property type="component" value="Unassembled WGS sequence"/>
</dbReference>